<feature type="domain" description="SH2" evidence="7">
    <location>
        <begin position="96"/>
        <end position="192"/>
    </location>
</feature>
<feature type="region of interest" description="Disordered" evidence="6">
    <location>
        <begin position="1"/>
        <end position="37"/>
    </location>
</feature>
<protein>
    <recommendedName>
        <fullName evidence="11">Src-like-adapter 2</fullName>
    </recommendedName>
</protein>
<dbReference type="PROSITE" id="PS50002">
    <property type="entry name" value="SH3"/>
    <property type="match status" value="1"/>
</dbReference>
<evidence type="ECO:0000256" key="2">
    <source>
        <dbReference type="ARBA" id="ARBA00022999"/>
    </source>
</evidence>
<dbReference type="EMBL" id="JBHFQA010000011">
    <property type="protein sequence ID" value="KAL2091325.1"/>
    <property type="molecule type" value="Genomic_DNA"/>
</dbReference>
<dbReference type="Gene3D" id="3.30.505.10">
    <property type="entry name" value="SH2 domain"/>
    <property type="match status" value="1"/>
</dbReference>
<dbReference type="InterPro" id="IPR036028">
    <property type="entry name" value="SH3-like_dom_sf"/>
</dbReference>
<dbReference type="SMART" id="SM00252">
    <property type="entry name" value="SH2"/>
    <property type="match status" value="1"/>
</dbReference>
<dbReference type="PANTHER" id="PTHR46037">
    <property type="entry name" value="PROTEIN ENHANCER OF SEVENLESS 2B"/>
    <property type="match status" value="1"/>
</dbReference>
<keyword evidence="10" id="KW-1185">Reference proteome</keyword>
<dbReference type="Proteomes" id="UP001591681">
    <property type="component" value="Unassembled WGS sequence"/>
</dbReference>
<evidence type="ECO:0000313" key="9">
    <source>
        <dbReference type="EMBL" id="KAL2091325.1"/>
    </source>
</evidence>
<dbReference type="InterPro" id="IPR036860">
    <property type="entry name" value="SH2_dom_sf"/>
</dbReference>
<dbReference type="AlphaFoldDB" id="A0ABD1JWS8"/>
<evidence type="ECO:0000256" key="4">
    <source>
        <dbReference type="PROSITE-ProRule" id="PRU00191"/>
    </source>
</evidence>
<dbReference type="SUPFAM" id="SSF55550">
    <property type="entry name" value="SH2 domain"/>
    <property type="match status" value="1"/>
</dbReference>
<dbReference type="InterPro" id="IPR001452">
    <property type="entry name" value="SH3_domain"/>
</dbReference>
<sequence>MGDLPSKRSRPSSTSSTEDSPGYDGPQNTRSQSDQSSMSVALYNFPREGPAANTICIGDRITIISDAGDMWKVKVASTGKDSYIPKTYIAKVTNKWQYEGISRAKAEELLLRPHNQSGSFMVRQSQTCKGTYSLSVVQGHGSALVVRHYRIHCLLNGWFYIFTSHTFPSISRLVDHYSDSLDGLCCLLRKPCHIQDSSTTSTEPIPPPVFVRKPTFNWKRAKRSMIFPKDEEKDDTNESPFSEGLREAMSSYLLMSQEEALDNEDCDTADVGH</sequence>
<reference evidence="9 10" key="1">
    <citation type="submission" date="2024-09" db="EMBL/GenBank/DDBJ databases">
        <title>A chromosome-level genome assembly of Gray's grenadier anchovy, Coilia grayii.</title>
        <authorList>
            <person name="Fu Z."/>
        </authorList>
    </citation>
    <scope>NUCLEOTIDE SEQUENCE [LARGE SCALE GENOMIC DNA]</scope>
    <source>
        <strain evidence="9">G4</strain>
        <tissue evidence="9">Muscle</tissue>
    </source>
</reference>
<dbReference type="Gene3D" id="2.30.30.40">
    <property type="entry name" value="SH3 Domains"/>
    <property type="match status" value="1"/>
</dbReference>
<dbReference type="SUPFAM" id="SSF50044">
    <property type="entry name" value="SH3-domain"/>
    <property type="match status" value="1"/>
</dbReference>
<organism evidence="9 10">
    <name type="scientific">Coilia grayii</name>
    <name type="common">Gray's grenadier anchovy</name>
    <dbReference type="NCBI Taxonomy" id="363190"/>
    <lineage>
        <taxon>Eukaryota</taxon>
        <taxon>Metazoa</taxon>
        <taxon>Chordata</taxon>
        <taxon>Craniata</taxon>
        <taxon>Vertebrata</taxon>
        <taxon>Euteleostomi</taxon>
        <taxon>Actinopterygii</taxon>
        <taxon>Neopterygii</taxon>
        <taxon>Teleostei</taxon>
        <taxon>Clupei</taxon>
        <taxon>Clupeiformes</taxon>
        <taxon>Clupeoidei</taxon>
        <taxon>Engraulidae</taxon>
        <taxon>Coilinae</taxon>
        <taxon>Coilia</taxon>
    </lineage>
</organism>
<keyword evidence="1 5" id="KW-0728">SH3 domain</keyword>
<feature type="domain" description="SH3" evidence="8">
    <location>
        <begin position="34"/>
        <end position="94"/>
    </location>
</feature>
<accession>A0ABD1JWS8</accession>
<evidence type="ECO:0000256" key="6">
    <source>
        <dbReference type="SAM" id="MobiDB-lite"/>
    </source>
</evidence>
<dbReference type="Pfam" id="PF00017">
    <property type="entry name" value="SH2"/>
    <property type="match status" value="1"/>
</dbReference>
<evidence type="ECO:0000256" key="3">
    <source>
        <dbReference type="ARBA" id="ARBA00023288"/>
    </source>
</evidence>
<dbReference type="InterPro" id="IPR000980">
    <property type="entry name" value="SH2"/>
</dbReference>
<proteinExistence type="predicted"/>
<dbReference type="PROSITE" id="PS50001">
    <property type="entry name" value="SH2"/>
    <property type="match status" value="1"/>
</dbReference>
<feature type="compositionally biased region" description="Polar residues" evidence="6">
    <location>
        <begin position="26"/>
        <end position="37"/>
    </location>
</feature>
<comment type="caution">
    <text evidence="9">The sequence shown here is derived from an EMBL/GenBank/DDBJ whole genome shotgun (WGS) entry which is preliminary data.</text>
</comment>
<dbReference type="PRINTS" id="PR00401">
    <property type="entry name" value="SH2DOMAIN"/>
</dbReference>
<evidence type="ECO:0008006" key="11">
    <source>
        <dbReference type="Google" id="ProtNLM"/>
    </source>
</evidence>
<evidence type="ECO:0000256" key="1">
    <source>
        <dbReference type="ARBA" id="ARBA00022443"/>
    </source>
</evidence>
<evidence type="ECO:0000256" key="5">
    <source>
        <dbReference type="PROSITE-ProRule" id="PRU00192"/>
    </source>
</evidence>
<dbReference type="InterPro" id="IPR043539">
    <property type="entry name" value="Grb2-like"/>
</dbReference>
<gene>
    <name evidence="9" type="ORF">ACEWY4_013588</name>
</gene>
<name>A0ABD1JWS8_9TELE</name>
<evidence type="ECO:0000313" key="10">
    <source>
        <dbReference type="Proteomes" id="UP001591681"/>
    </source>
</evidence>
<keyword evidence="3" id="KW-0449">Lipoprotein</keyword>
<evidence type="ECO:0000259" key="7">
    <source>
        <dbReference type="PROSITE" id="PS50001"/>
    </source>
</evidence>
<keyword evidence="2 4" id="KW-0727">SH2 domain</keyword>
<evidence type="ECO:0000259" key="8">
    <source>
        <dbReference type="PROSITE" id="PS50002"/>
    </source>
</evidence>